<dbReference type="Pfam" id="PF01061">
    <property type="entry name" value="ABC2_membrane"/>
    <property type="match status" value="1"/>
</dbReference>
<dbReference type="GO" id="GO:0140359">
    <property type="term" value="F:ABC-type transporter activity"/>
    <property type="evidence" value="ECO:0007669"/>
    <property type="project" value="InterPro"/>
</dbReference>
<protein>
    <recommendedName>
        <fullName evidence="6">ABC-2 type transporter transmembrane domain-containing protein</fullName>
    </recommendedName>
</protein>
<keyword evidence="3 5" id="KW-1133">Transmembrane helix</keyword>
<evidence type="ECO:0000256" key="2">
    <source>
        <dbReference type="ARBA" id="ARBA00022692"/>
    </source>
</evidence>
<evidence type="ECO:0000259" key="6">
    <source>
        <dbReference type="Pfam" id="PF01061"/>
    </source>
</evidence>
<reference evidence="7" key="1">
    <citation type="submission" date="2021-06" db="EMBL/GenBank/DDBJ databases">
        <title>Genome sequence of Cutibacterium modestum strain KB17-24694.</title>
        <authorList>
            <person name="Dekio I."/>
            <person name="Asahina A."/>
            <person name="Nishida M."/>
        </authorList>
    </citation>
    <scope>NUCLEOTIDE SEQUENCE</scope>
    <source>
        <strain evidence="7">KB17-24694</strain>
    </source>
</reference>
<gene>
    <name evidence="7" type="ORF">KB1_22070</name>
</gene>
<dbReference type="RefSeq" id="WP_002528084.1">
    <property type="nucleotide sequence ID" value="NZ_AP024747.1"/>
</dbReference>
<dbReference type="AlphaFoldDB" id="A0AAD1KR08"/>
<keyword evidence="2 5" id="KW-0812">Transmembrane</keyword>
<sequence>MSYALALRTKSEAALSAIFNVALLPLLLLSGIMLPLSFAPRWIGAVARFNPLWYLVSGTRDQFERGDLTGSAVIAWAIAFGGMVVAYLWGSHEFGKRR</sequence>
<comment type="subcellular location">
    <subcellularLocation>
        <location evidence="1">Membrane</location>
        <topology evidence="1">Multi-pass membrane protein</topology>
    </subcellularLocation>
</comment>
<accession>A0AAD1KR08</accession>
<evidence type="ECO:0000313" key="8">
    <source>
        <dbReference type="Proteomes" id="UP000825072"/>
    </source>
</evidence>
<dbReference type="Proteomes" id="UP000825072">
    <property type="component" value="Chromosome 1"/>
</dbReference>
<dbReference type="InterPro" id="IPR013525">
    <property type="entry name" value="ABC2_TM"/>
</dbReference>
<evidence type="ECO:0000256" key="5">
    <source>
        <dbReference type="SAM" id="Phobius"/>
    </source>
</evidence>
<feature type="transmembrane region" description="Helical" evidence="5">
    <location>
        <begin position="12"/>
        <end position="34"/>
    </location>
</feature>
<name>A0AAD1KR08_9ACTN</name>
<dbReference type="GeneID" id="92882108"/>
<evidence type="ECO:0000256" key="1">
    <source>
        <dbReference type="ARBA" id="ARBA00004141"/>
    </source>
</evidence>
<dbReference type="EMBL" id="AP024747">
    <property type="protein sequence ID" value="BCY26217.1"/>
    <property type="molecule type" value="Genomic_DNA"/>
</dbReference>
<proteinExistence type="predicted"/>
<feature type="domain" description="ABC-2 type transporter transmembrane" evidence="6">
    <location>
        <begin position="2"/>
        <end position="61"/>
    </location>
</feature>
<dbReference type="GO" id="GO:0016020">
    <property type="term" value="C:membrane"/>
    <property type="evidence" value="ECO:0007669"/>
    <property type="project" value="UniProtKB-SubCell"/>
</dbReference>
<evidence type="ECO:0000256" key="4">
    <source>
        <dbReference type="ARBA" id="ARBA00023136"/>
    </source>
</evidence>
<evidence type="ECO:0000313" key="7">
    <source>
        <dbReference type="EMBL" id="BCY26217.1"/>
    </source>
</evidence>
<keyword evidence="4 5" id="KW-0472">Membrane</keyword>
<evidence type="ECO:0000256" key="3">
    <source>
        <dbReference type="ARBA" id="ARBA00022989"/>
    </source>
</evidence>
<feature type="transmembrane region" description="Helical" evidence="5">
    <location>
        <begin position="68"/>
        <end position="89"/>
    </location>
</feature>
<organism evidence="7 8">
    <name type="scientific">Cutibacterium modestum</name>
    <dbReference type="NCBI Taxonomy" id="2559073"/>
    <lineage>
        <taxon>Bacteria</taxon>
        <taxon>Bacillati</taxon>
        <taxon>Actinomycetota</taxon>
        <taxon>Actinomycetes</taxon>
        <taxon>Propionibacteriales</taxon>
        <taxon>Propionibacteriaceae</taxon>
        <taxon>Cutibacterium</taxon>
    </lineage>
</organism>